<feature type="domain" description="C-type lectin" evidence="3">
    <location>
        <begin position="85"/>
        <end position="162"/>
    </location>
</feature>
<keyword evidence="5" id="KW-1185">Reference proteome</keyword>
<evidence type="ECO:0000259" key="3">
    <source>
        <dbReference type="PROSITE" id="PS50041"/>
    </source>
</evidence>
<dbReference type="InterPro" id="IPR016186">
    <property type="entry name" value="C-type_lectin-like/link_sf"/>
</dbReference>
<dbReference type="PROSITE" id="PS50041">
    <property type="entry name" value="C_TYPE_LECTIN_2"/>
    <property type="match status" value="1"/>
</dbReference>
<evidence type="ECO:0000256" key="1">
    <source>
        <dbReference type="ARBA" id="ARBA00004401"/>
    </source>
</evidence>
<dbReference type="Pfam" id="PF00059">
    <property type="entry name" value="Lectin_C"/>
    <property type="match status" value="1"/>
</dbReference>
<sequence length="162" mass="19117">MKVNKERDQLLTKNKNLTGERDQLLTKITSLSGDRDWLLNKNINLTNERDELIAKNDNLIKQRDQLNQEINEMLKKQKHMDGWIYHEFSYYYISSGWKSWTESRIYCTDRGGDLIIKDNSEEQVSERYCEFDNISGGADVWIGLTDSDVEDRWKWVDGSTLT</sequence>
<dbReference type="Ensembl" id="ENSSANT00000015637.1">
    <property type="protein sequence ID" value="ENSSANP00000014671.1"/>
    <property type="gene ID" value="ENSSANG00000007769.1"/>
</dbReference>
<accession>A0A671L6E3</accession>
<reference evidence="4" key="2">
    <citation type="submission" date="2025-09" db="UniProtKB">
        <authorList>
            <consortium name="Ensembl"/>
        </authorList>
    </citation>
    <scope>IDENTIFICATION</scope>
</reference>
<feature type="coiled-coil region" evidence="2">
    <location>
        <begin position="7"/>
        <end position="76"/>
    </location>
</feature>
<dbReference type="PANTHER" id="PTHR45710">
    <property type="entry name" value="C-TYPE LECTIN DOMAIN-CONTAINING PROTEIN 180"/>
    <property type="match status" value="1"/>
</dbReference>
<dbReference type="Gene3D" id="1.20.5.400">
    <property type="match status" value="1"/>
</dbReference>
<dbReference type="Proteomes" id="UP000472260">
    <property type="component" value="Unassembled WGS sequence"/>
</dbReference>
<organism evidence="4 5">
    <name type="scientific">Sinocyclocheilus anshuiensis</name>
    <dbReference type="NCBI Taxonomy" id="1608454"/>
    <lineage>
        <taxon>Eukaryota</taxon>
        <taxon>Metazoa</taxon>
        <taxon>Chordata</taxon>
        <taxon>Craniata</taxon>
        <taxon>Vertebrata</taxon>
        <taxon>Euteleostomi</taxon>
        <taxon>Actinopterygii</taxon>
        <taxon>Neopterygii</taxon>
        <taxon>Teleostei</taxon>
        <taxon>Ostariophysi</taxon>
        <taxon>Cypriniformes</taxon>
        <taxon>Cyprinidae</taxon>
        <taxon>Cyprininae</taxon>
        <taxon>Sinocyclocheilus</taxon>
    </lineage>
</organism>
<comment type="subcellular location">
    <subcellularLocation>
        <location evidence="1">Cell membrane</location>
        <topology evidence="1">Single-pass type II membrane protein</topology>
    </subcellularLocation>
</comment>
<dbReference type="PANTHER" id="PTHR45710:SF8">
    <property type="entry name" value="RERATING FAMILY MEMBER 4"/>
    <property type="match status" value="1"/>
</dbReference>
<proteinExistence type="predicted"/>
<dbReference type="Gene3D" id="3.10.100.10">
    <property type="entry name" value="Mannose-Binding Protein A, subunit A"/>
    <property type="match status" value="1"/>
</dbReference>
<dbReference type="AlphaFoldDB" id="A0A671L6E3"/>
<evidence type="ECO:0000313" key="5">
    <source>
        <dbReference type="Proteomes" id="UP000472260"/>
    </source>
</evidence>
<dbReference type="InterPro" id="IPR050828">
    <property type="entry name" value="C-type_lectin/matrix_domain"/>
</dbReference>
<dbReference type="SUPFAM" id="SSF56436">
    <property type="entry name" value="C-type lectin-like"/>
    <property type="match status" value="1"/>
</dbReference>
<name>A0A671L6E3_9TELE</name>
<evidence type="ECO:0000256" key="2">
    <source>
        <dbReference type="SAM" id="Coils"/>
    </source>
</evidence>
<dbReference type="InterPro" id="IPR001304">
    <property type="entry name" value="C-type_lectin-like"/>
</dbReference>
<evidence type="ECO:0000313" key="4">
    <source>
        <dbReference type="Ensembl" id="ENSSANP00000014671.1"/>
    </source>
</evidence>
<dbReference type="GO" id="GO:0005886">
    <property type="term" value="C:plasma membrane"/>
    <property type="evidence" value="ECO:0007669"/>
    <property type="project" value="UniProtKB-SubCell"/>
</dbReference>
<keyword evidence="2" id="KW-0175">Coiled coil</keyword>
<reference evidence="4" key="1">
    <citation type="submission" date="2025-08" db="UniProtKB">
        <authorList>
            <consortium name="Ensembl"/>
        </authorList>
    </citation>
    <scope>IDENTIFICATION</scope>
</reference>
<protein>
    <recommendedName>
        <fullName evidence="3">C-type lectin domain-containing protein</fullName>
    </recommendedName>
</protein>
<dbReference type="InterPro" id="IPR016187">
    <property type="entry name" value="CTDL_fold"/>
</dbReference>